<organism evidence="2 3">
    <name type="scientific">Mauremys mutica</name>
    <name type="common">yellowpond turtle</name>
    <dbReference type="NCBI Taxonomy" id="74926"/>
    <lineage>
        <taxon>Eukaryota</taxon>
        <taxon>Metazoa</taxon>
        <taxon>Chordata</taxon>
        <taxon>Craniata</taxon>
        <taxon>Vertebrata</taxon>
        <taxon>Euteleostomi</taxon>
        <taxon>Archelosauria</taxon>
        <taxon>Testudinata</taxon>
        <taxon>Testudines</taxon>
        <taxon>Cryptodira</taxon>
        <taxon>Durocryptodira</taxon>
        <taxon>Testudinoidea</taxon>
        <taxon>Geoemydidae</taxon>
        <taxon>Geoemydinae</taxon>
        <taxon>Mauremys</taxon>
    </lineage>
</organism>
<dbReference type="Proteomes" id="UP000827986">
    <property type="component" value="Unassembled WGS sequence"/>
</dbReference>
<accession>A0A9D4B677</accession>
<feature type="region of interest" description="Disordered" evidence="1">
    <location>
        <begin position="1"/>
        <end position="23"/>
    </location>
</feature>
<evidence type="ECO:0000313" key="2">
    <source>
        <dbReference type="EMBL" id="KAH1182146.1"/>
    </source>
</evidence>
<dbReference type="AlphaFoldDB" id="A0A9D4B677"/>
<sequence length="102" mass="11713">MEFLVKTREAPPAPRPQHSQYDTRTISYPPALTKYTTLLLQFKQSRDLKLGFPHPRVSAVITRLLVILGEDFLKNFEGLNFVPFQSKKIPKSQVSHPPVLRV</sequence>
<reference evidence="2" key="1">
    <citation type="submission" date="2021-09" db="EMBL/GenBank/DDBJ databases">
        <title>The genome of Mauremys mutica provides insights into the evolution of semi-aquatic lifestyle.</title>
        <authorList>
            <person name="Gong S."/>
            <person name="Gao Y."/>
        </authorList>
    </citation>
    <scope>NUCLEOTIDE SEQUENCE</scope>
    <source>
        <strain evidence="2">MM-2020</strain>
        <tissue evidence="2">Muscle</tissue>
    </source>
</reference>
<keyword evidence="3" id="KW-1185">Reference proteome</keyword>
<evidence type="ECO:0000256" key="1">
    <source>
        <dbReference type="SAM" id="MobiDB-lite"/>
    </source>
</evidence>
<dbReference type="EMBL" id="JAHDVG010000467">
    <property type="protein sequence ID" value="KAH1182146.1"/>
    <property type="molecule type" value="Genomic_DNA"/>
</dbReference>
<gene>
    <name evidence="2" type="ORF">KIL84_009900</name>
</gene>
<protein>
    <submittedName>
        <fullName evidence="2">Uncharacterized protein</fullName>
    </submittedName>
</protein>
<proteinExistence type="predicted"/>
<comment type="caution">
    <text evidence="2">The sequence shown here is derived from an EMBL/GenBank/DDBJ whole genome shotgun (WGS) entry which is preliminary data.</text>
</comment>
<name>A0A9D4B677_9SAUR</name>
<evidence type="ECO:0000313" key="3">
    <source>
        <dbReference type="Proteomes" id="UP000827986"/>
    </source>
</evidence>